<dbReference type="HOGENOM" id="CLU_2525184_0_0_11"/>
<keyword evidence="3" id="KW-1185">Reference proteome</keyword>
<keyword evidence="1" id="KW-1133">Transmembrane helix</keyword>
<feature type="transmembrane region" description="Helical" evidence="1">
    <location>
        <begin position="20"/>
        <end position="42"/>
    </location>
</feature>
<dbReference type="EMBL" id="CP000910">
    <property type="protein sequence ID" value="ABY22243.1"/>
    <property type="molecule type" value="Genomic_DNA"/>
</dbReference>
<keyword evidence="1" id="KW-0472">Membrane</keyword>
<accession>A9WMB1</accession>
<dbReference type="AlphaFoldDB" id="A9WMB1"/>
<keyword evidence="1" id="KW-0812">Transmembrane</keyword>
<proteinExistence type="predicted"/>
<evidence type="ECO:0000313" key="2">
    <source>
        <dbReference type="EMBL" id="ABY22243.1"/>
    </source>
</evidence>
<evidence type="ECO:0000256" key="1">
    <source>
        <dbReference type="SAM" id="Phobius"/>
    </source>
</evidence>
<evidence type="ECO:0000313" key="3">
    <source>
        <dbReference type="Proteomes" id="UP000002007"/>
    </source>
</evidence>
<sequence>MRQREATAQNSEPAKSSAWWNLVTVLAVVLAVAGLGALALLVTLRLTGNQTWNGLNWLVMFALPASFILMLLAVLRSIRRRRRL</sequence>
<name>A9WMB1_RENSM</name>
<dbReference type="eggNOG" id="ENOG5031RNF">
    <property type="taxonomic scope" value="Bacteria"/>
</dbReference>
<gene>
    <name evidence="2" type="ordered locus">RSal33209_0493</name>
</gene>
<dbReference type="RefSeq" id="WP_012243947.1">
    <property type="nucleotide sequence ID" value="NC_010168.1"/>
</dbReference>
<feature type="transmembrane region" description="Helical" evidence="1">
    <location>
        <begin position="54"/>
        <end position="75"/>
    </location>
</feature>
<organism evidence="2 3">
    <name type="scientific">Renibacterium salmoninarum (strain ATCC 33209 / DSM 20767 / JCM 11484 / NBRC 15589 / NCIMB 2235)</name>
    <dbReference type="NCBI Taxonomy" id="288705"/>
    <lineage>
        <taxon>Bacteria</taxon>
        <taxon>Bacillati</taxon>
        <taxon>Actinomycetota</taxon>
        <taxon>Actinomycetes</taxon>
        <taxon>Micrococcales</taxon>
        <taxon>Micrococcaceae</taxon>
        <taxon>Renibacterium</taxon>
    </lineage>
</organism>
<dbReference type="Proteomes" id="UP000002007">
    <property type="component" value="Chromosome"/>
</dbReference>
<dbReference type="STRING" id="288705.RSal33209_0493"/>
<reference evidence="3" key="1">
    <citation type="journal article" date="2008" name="J. Bacteriol.">
        <title>Genome sequence of the fish pathogen Renibacterium salmoninarum suggests reductive evolution away from an environmental Arthrobacter ancestor.</title>
        <authorList>
            <person name="Wiens G.D."/>
            <person name="Rockey D.D."/>
            <person name="Wu Z."/>
            <person name="Chang J."/>
            <person name="Levy R."/>
            <person name="Crane S."/>
            <person name="Chen D.S."/>
            <person name="Capri G.R."/>
            <person name="Burnett J.R."/>
            <person name="Sudheesh P.S."/>
            <person name="Schipma M.J."/>
            <person name="Burd H."/>
            <person name="Bhattacharyya A."/>
            <person name="Rhodes L.D."/>
            <person name="Kaul R."/>
            <person name="Strom M.S."/>
        </authorList>
    </citation>
    <scope>NUCLEOTIDE SEQUENCE [LARGE SCALE GENOMIC DNA]</scope>
    <source>
        <strain evidence="3">ATCC 33209 / DSM 20767 / JCM 11484 / NBRC 15589 / NCIMB 2235</strain>
    </source>
</reference>
<dbReference type="KEGG" id="rsa:RSal33209_0493"/>
<protein>
    <submittedName>
        <fullName evidence="2">Uncharacterized protein</fullName>
    </submittedName>
</protein>